<evidence type="ECO:0000256" key="3">
    <source>
        <dbReference type="ARBA" id="ARBA00022481"/>
    </source>
</evidence>
<evidence type="ECO:0000256" key="13">
    <source>
        <dbReference type="SAM" id="Phobius"/>
    </source>
</evidence>
<dbReference type="SUPFAM" id="SSF58104">
    <property type="entry name" value="Methyl-accepting chemotaxis protein (MCP) signaling domain"/>
    <property type="match status" value="1"/>
</dbReference>
<dbReference type="SMART" id="SM00283">
    <property type="entry name" value="MA"/>
    <property type="match status" value="1"/>
</dbReference>
<comment type="subcellular location">
    <subcellularLocation>
        <location evidence="1">Cell inner membrane</location>
        <topology evidence="1">Multi-pass membrane protein</topology>
    </subcellularLocation>
</comment>
<evidence type="ECO:0000256" key="12">
    <source>
        <dbReference type="SAM" id="Coils"/>
    </source>
</evidence>
<evidence type="ECO:0000259" key="14">
    <source>
        <dbReference type="PROSITE" id="PS50111"/>
    </source>
</evidence>
<dbReference type="GO" id="GO:0004888">
    <property type="term" value="F:transmembrane signaling receptor activity"/>
    <property type="evidence" value="ECO:0007669"/>
    <property type="project" value="InterPro"/>
</dbReference>
<dbReference type="SUPFAM" id="SSF55785">
    <property type="entry name" value="PYP-like sensor domain (PAS domain)"/>
    <property type="match status" value="1"/>
</dbReference>
<feature type="domain" description="PAS" evidence="15">
    <location>
        <begin position="21"/>
        <end position="76"/>
    </location>
</feature>
<evidence type="ECO:0000313" key="16">
    <source>
        <dbReference type="EMBL" id="OPX54193.1"/>
    </source>
</evidence>
<evidence type="ECO:0000256" key="2">
    <source>
        <dbReference type="ARBA" id="ARBA00022475"/>
    </source>
</evidence>
<keyword evidence="2" id="KW-1003">Cell membrane</keyword>
<evidence type="ECO:0000256" key="9">
    <source>
        <dbReference type="ARBA" id="ARBA00023224"/>
    </source>
</evidence>
<keyword evidence="9 11" id="KW-0807">Transducer</keyword>
<dbReference type="InterPro" id="IPR035965">
    <property type="entry name" value="PAS-like_dom_sf"/>
</dbReference>
<dbReference type="STRING" id="64969.SAMN02745127_03147"/>
<dbReference type="RefSeq" id="WP_078746642.1">
    <property type="nucleotide sequence ID" value="NZ_FUXG01000036.1"/>
</dbReference>
<dbReference type="SMART" id="SM00091">
    <property type="entry name" value="PAS"/>
    <property type="match status" value="1"/>
</dbReference>
<keyword evidence="17" id="KW-1185">Reference proteome</keyword>
<evidence type="ECO:0000256" key="10">
    <source>
        <dbReference type="ARBA" id="ARBA00029447"/>
    </source>
</evidence>
<evidence type="ECO:0000256" key="6">
    <source>
        <dbReference type="ARBA" id="ARBA00022692"/>
    </source>
</evidence>
<dbReference type="Proteomes" id="UP000191418">
    <property type="component" value="Unassembled WGS sequence"/>
</dbReference>
<evidence type="ECO:0000259" key="15">
    <source>
        <dbReference type="PROSITE" id="PS50112"/>
    </source>
</evidence>
<dbReference type="PRINTS" id="PR00260">
    <property type="entry name" value="CHEMTRNSDUCR"/>
</dbReference>
<dbReference type="Pfam" id="PF08447">
    <property type="entry name" value="PAS_3"/>
    <property type="match status" value="1"/>
</dbReference>
<dbReference type="PROSITE" id="PS50112">
    <property type="entry name" value="PAS"/>
    <property type="match status" value="1"/>
</dbReference>
<evidence type="ECO:0000256" key="5">
    <source>
        <dbReference type="ARBA" id="ARBA00022519"/>
    </source>
</evidence>
<feature type="coiled-coil region" evidence="12">
    <location>
        <begin position="401"/>
        <end position="460"/>
    </location>
</feature>
<keyword evidence="3" id="KW-0488">Methylation</keyword>
<accession>A0A1T4SM82</accession>
<dbReference type="GO" id="GO:0005886">
    <property type="term" value="C:plasma membrane"/>
    <property type="evidence" value="ECO:0007669"/>
    <property type="project" value="UniProtKB-SubCell"/>
</dbReference>
<evidence type="ECO:0008006" key="18">
    <source>
        <dbReference type="Google" id="ProtNLM"/>
    </source>
</evidence>
<evidence type="ECO:0000256" key="7">
    <source>
        <dbReference type="ARBA" id="ARBA00022989"/>
    </source>
</evidence>
<dbReference type="GO" id="GO:0052131">
    <property type="term" value="P:positive aerotaxis"/>
    <property type="evidence" value="ECO:0007669"/>
    <property type="project" value="UniProtKB-ARBA"/>
</dbReference>
<dbReference type="FunFam" id="1.10.287.950:FF:000001">
    <property type="entry name" value="Methyl-accepting chemotaxis sensory transducer"/>
    <property type="match status" value="1"/>
</dbReference>
<gene>
    <name evidence="16" type="ORF">BTE48_15470</name>
</gene>
<keyword evidence="5" id="KW-0997">Cell inner membrane</keyword>
<evidence type="ECO:0000256" key="1">
    <source>
        <dbReference type="ARBA" id="ARBA00004429"/>
    </source>
</evidence>
<evidence type="ECO:0000256" key="4">
    <source>
        <dbReference type="ARBA" id="ARBA00022500"/>
    </source>
</evidence>
<dbReference type="Gene3D" id="3.30.450.20">
    <property type="entry name" value="PAS domain"/>
    <property type="match status" value="1"/>
</dbReference>
<keyword evidence="4" id="KW-0145">Chemotaxis</keyword>
<dbReference type="InterPro" id="IPR004089">
    <property type="entry name" value="MCPsignal_dom"/>
</dbReference>
<dbReference type="CDD" id="cd11386">
    <property type="entry name" value="MCP_signal"/>
    <property type="match status" value="1"/>
</dbReference>
<dbReference type="GO" id="GO:0007165">
    <property type="term" value="P:signal transduction"/>
    <property type="evidence" value="ECO:0007669"/>
    <property type="project" value="UniProtKB-KW"/>
</dbReference>
<dbReference type="Pfam" id="PF00015">
    <property type="entry name" value="MCPsignal"/>
    <property type="match status" value="1"/>
</dbReference>
<dbReference type="PROSITE" id="PS50111">
    <property type="entry name" value="CHEMOTAXIS_TRANSDUC_2"/>
    <property type="match status" value="1"/>
</dbReference>
<protein>
    <recommendedName>
        <fullName evidence="18">Chemotaxis protein</fullName>
    </recommendedName>
</protein>
<dbReference type="InterPro" id="IPR000014">
    <property type="entry name" value="PAS"/>
</dbReference>
<name>A0A1T4SM82_9GAMM</name>
<dbReference type="CDD" id="cd00130">
    <property type="entry name" value="PAS"/>
    <property type="match status" value="1"/>
</dbReference>
<keyword evidence="12" id="KW-0175">Coiled coil</keyword>
<reference evidence="16 17" key="1">
    <citation type="submission" date="2017-01" db="EMBL/GenBank/DDBJ databases">
        <title>Genome Sequencing of a Marine Spirillum, Oceanospirillum multiglobuliferum ATCC 33336, from Japan.</title>
        <authorList>
            <person name="Carney J.G."/>
            <person name="Trachtenberg A.M."/>
            <person name="Rheaume B.A."/>
            <person name="Linnane J.D."/>
            <person name="Pitts N.L."/>
            <person name="Mykles D.L."/>
            <person name="Maclea K.S."/>
        </authorList>
    </citation>
    <scope>NUCLEOTIDE SEQUENCE [LARGE SCALE GENOMIC DNA]</scope>
    <source>
        <strain evidence="16 17">ATCC 33336</strain>
    </source>
</reference>
<dbReference type="InterPro" id="IPR013655">
    <property type="entry name" value="PAS_fold_3"/>
</dbReference>
<feature type="transmembrane region" description="Helical" evidence="13">
    <location>
        <begin position="158"/>
        <end position="176"/>
    </location>
</feature>
<sequence length="532" mass="58744">MRRNLPVTDQERRMDPSRCIISTTDTKGKITQCNEYFVEMSGFTREELIGAPHNLIRHPDMPAAAFQDLWDVIKQGKPWIGVVKNRSKDGGHYWVDAYATPIFENGKITGYQSVRHAPDRAVVKRAEALYKAINANKHTSLWAKAKGFFSTSYLRRTWASIWLVMLPMLALVSWMFDDASATNLLTLAGASLVISGIAASWLAKPVIDLAAKSSSIFSNAVAQMVYTGRYDELGQLELTQKFLNLTMKTVVNRLENASMHIHGHTSDVVDKAREISQQTHQQLDDIAHAASTMHQMSVATEQVAQSCEEAAQSAKETDAVSQKGRAIVERSERSVQRMAQDVRESMQMIHALEKRSQDIEQILVVINGIADQTNLLALNAAIEAARAGEQGRGFAVVADEVRTLAQNSQKSTQEIRELVQQFQQQTQQVSSIMGACEQQADATVAEIKEAEQVLVDLSNTISSLGNMNQQIATATVQQSSAANQMNIKIEQIHQSASSVTESNEEMVEDSAALLNEAQDLANLIQRFGNAAK</sequence>
<dbReference type="OrthoDB" id="5675566at2"/>
<feature type="domain" description="Methyl-accepting transducer" evidence="14">
    <location>
        <begin position="257"/>
        <end position="493"/>
    </location>
</feature>
<dbReference type="FunFam" id="3.30.450.20:FF:000046">
    <property type="entry name" value="Aerotaxis sensor receptor"/>
    <property type="match status" value="1"/>
</dbReference>
<keyword evidence="8 13" id="KW-0472">Membrane</keyword>
<feature type="transmembrane region" description="Helical" evidence="13">
    <location>
        <begin position="182"/>
        <end position="203"/>
    </location>
</feature>
<dbReference type="Gene3D" id="1.10.287.950">
    <property type="entry name" value="Methyl-accepting chemotaxis protein"/>
    <property type="match status" value="1"/>
</dbReference>
<dbReference type="PANTHER" id="PTHR32089:SF74">
    <property type="entry name" value="METHYL-ACCEPTING CHEMOTAXIS PROTEIN AER"/>
    <property type="match status" value="1"/>
</dbReference>
<keyword evidence="7 13" id="KW-1133">Transmembrane helix</keyword>
<dbReference type="AlphaFoldDB" id="A0A1T4SM82"/>
<evidence type="ECO:0000256" key="11">
    <source>
        <dbReference type="PROSITE-ProRule" id="PRU00284"/>
    </source>
</evidence>
<keyword evidence="6 13" id="KW-0812">Transmembrane</keyword>
<evidence type="ECO:0000256" key="8">
    <source>
        <dbReference type="ARBA" id="ARBA00023136"/>
    </source>
</evidence>
<evidence type="ECO:0000313" key="17">
    <source>
        <dbReference type="Proteomes" id="UP000191418"/>
    </source>
</evidence>
<comment type="similarity">
    <text evidence="10">Belongs to the methyl-accepting chemotaxis (MCP) protein family.</text>
</comment>
<proteinExistence type="inferred from homology"/>
<organism evidence="16 17">
    <name type="scientific">Oceanospirillum multiglobuliferum</name>
    <dbReference type="NCBI Taxonomy" id="64969"/>
    <lineage>
        <taxon>Bacteria</taxon>
        <taxon>Pseudomonadati</taxon>
        <taxon>Pseudomonadota</taxon>
        <taxon>Gammaproteobacteria</taxon>
        <taxon>Oceanospirillales</taxon>
        <taxon>Oceanospirillaceae</taxon>
        <taxon>Oceanospirillum</taxon>
    </lineage>
</organism>
<dbReference type="PANTHER" id="PTHR32089">
    <property type="entry name" value="METHYL-ACCEPTING CHEMOTAXIS PROTEIN MCPB"/>
    <property type="match status" value="1"/>
</dbReference>
<dbReference type="NCBIfam" id="TIGR00229">
    <property type="entry name" value="sensory_box"/>
    <property type="match status" value="1"/>
</dbReference>
<comment type="caution">
    <text evidence="16">The sequence shown here is derived from an EMBL/GenBank/DDBJ whole genome shotgun (WGS) entry which is preliminary data.</text>
</comment>
<dbReference type="EMBL" id="MTSM01000034">
    <property type="protein sequence ID" value="OPX54193.1"/>
    <property type="molecule type" value="Genomic_DNA"/>
</dbReference>
<dbReference type="InterPro" id="IPR004090">
    <property type="entry name" value="Chemotax_Me-accpt_rcpt"/>
</dbReference>